<dbReference type="RefSeq" id="WP_205213898.1">
    <property type="nucleotide sequence ID" value="NZ_JAFFZP010000023.1"/>
</dbReference>
<protein>
    <submittedName>
        <fullName evidence="2">DUF3299 domain-containing protein</fullName>
    </submittedName>
</protein>
<comment type="caution">
    <text evidence="2">The sequence shown here is derived from an EMBL/GenBank/DDBJ whole genome shotgun (WGS) entry which is preliminary data.</text>
</comment>
<reference evidence="2 3" key="1">
    <citation type="submission" date="2021-02" db="EMBL/GenBank/DDBJ databases">
        <title>A novel species of genus Amphritea isolated from a fishpond in China.</title>
        <authorList>
            <person name="Lu H."/>
        </authorList>
    </citation>
    <scope>NUCLEOTIDE SEQUENCE [LARGE SCALE GENOMIC DNA]</scope>
    <source>
        <strain evidence="2 3">RP18W</strain>
    </source>
</reference>
<evidence type="ECO:0000313" key="3">
    <source>
        <dbReference type="Proteomes" id="UP000760472"/>
    </source>
</evidence>
<dbReference type="Gene3D" id="2.40.50.870">
    <property type="entry name" value="Protein of unknown function (DUF3299)"/>
    <property type="match status" value="1"/>
</dbReference>
<dbReference type="PROSITE" id="PS51257">
    <property type="entry name" value="PROKAR_LIPOPROTEIN"/>
    <property type="match status" value="1"/>
</dbReference>
<evidence type="ECO:0000256" key="1">
    <source>
        <dbReference type="SAM" id="SignalP"/>
    </source>
</evidence>
<proteinExistence type="predicted"/>
<dbReference type="EMBL" id="JAFFZP010000023">
    <property type="protein sequence ID" value="MBN0988503.1"/>
    <property type="molecule type" value="Genomic_DNA"/>
</dbReference>
<gene>
    <name evidence="2" type="ORF">JW498_14115</name>
</gene>
<evidence type="ECO:0000313" key="2">
    <source>
        <dbReference type="EMBL" id="MBN0988503.1"/>
    </source>
</evidence>
<dbReference type="InterPro" id="IPR021727">
    <property type="entry name" value="DUF3299"/>
</dbReference>
<dbReference type="Pfam" id="PF11736">
    <property type="entry name" value="DUF3299"/>
    <property type="match status" value="1"/>
</dbReference>
<keyword evidence="3" id="KW-1185">Reference proteome</keyword>
<organism evidence="2 3">
    <name type="scientific">Amphritea pacifica</name>
    <dbReference type="NCBI Taxonomy" id="2811233"/>
    <lineage>
        <taxon>Bacteria</taxon>
        <taxon>Pseudomonadati</taxon>
        <taxon>Pseudomonadota</taxon>
        <taxon>Gammaproteobacteria</taxon>
        <taxon>Oceanospirillales</taxon>
        <taxon>Oceanospirillaceae</taxon>
        <taxon>Amphritea</taxon>
    </lineage>
</organism>
<name>A0ABS2W9W2_9GAMM</name>
<sequence>MLARLVVLVCILVAACLAPVRGETVQGETVEKIDWDLLMPEDYSPLTVFDTSQFSSLDDYDPMAEIKLKAMMEALSSAPVVKEMDGKMIRIPGFVVPLVEEGQSVTEFFLVPYFGACIHVPPPPSNQIIHVTFEPGVNVENLYDAIWVVGKLSVETTIHQMGTSGYTMDAFKIEAYKE</sequence>
<dbReference type="Proteomes" id="UP000760472">
    <property type="component" value="Unassembled WGS sequence"/>
</dbReference>
<keyword evidence="1" id="KW-0732">Signal</keyword>
<feature type="signal peptide" evidence="1">
    <location>
        <begin position="1"/>
        <end position="22"/>
    </location>
</feature>
<feature type="chain" id="PRO_5046188372" evidence="1">
    <location>
        <begin position="23"/>
        <end position="178"/>
    </location>
</feature>
<accession>A0ABS2W9W2</accession>